<name>A0A7X9SVW2_9CORY</name>
<dbReference type="AlphaFoldDB" id="A0A7X9SVW2"/>
<evidence type="ECO:0000313" key="3">
    <source>
        <dbReference type="EMBL" id="NMF08788.1"/>
    </source>
</evidence>
<feature type="compositionally biased region" description="Low complexity" evidence="1">
    <location>
        <begin position="72"/>
        <end position="82"/>
    </location>
</feature>
<dbReference type="Pfam" id="PF03583">
    <property type="entry name" value="LIP"/>
    <property type="match status" value="1"/>
</dbReference>
<dbReference type="InterPro" id="IPR029058">
    <property type="entry name" value="AB_hydrolase_fold"/>
</dbReference>
<dbReference type="SUPFAM" id="SSF53474">
    <property type="entry name" value="alpha/beta-Hydrolases"/>
    <property type="match status" value="1"/>
</dbReference>
<dbReference type="PANTHER" id="PTHR34853">
    <property type="match status" value="1"/>
</dbReference>
<keyword evidence="3" id="KW-0378">Hydrolase</keyword>
<keyword evidence="2" id="KW-0732">Signal</keyword>
<evidence type="ECO:0000313" key="4">
    <source>
        <dbReference type="Proteomes" id="UP000589552"/>
    </source>
</evidence>
<organism evidence="3 4">
    <name type="scientific">Corynebacterium xerosis</name>
    <dbReference type="NCBI Taxonomy" id="1725"/>
    <lineage>
        <taxon>Bacteria</taxon>
        <taxon>Bacillati</taxon>
        <taxon>Actinomycetota</taxon>
        <taxon>Actinomycetes</taxon>
        <taxon>Mycobacteriales</taxon>
        <taxon>Corynebacteriaceae</taxon>
        <taxon>Corynebacterium</taxon>
    </lineage>
</organism>
<dbReference type="Gene3D" id="3.40.50.1820">
    <property type="entry name" value="alpha/beta hydrolase"/>
    <property type="match status" value="1"/>
</dbReference>
<evidence type="ECO:0000256" key="2">
    <source>
        <dbReference type="SAM" id="SignalP"/>
    </source>
</evidence>
<reference evidence="3 4" key="1">
    <citation type="submission" date="2020-04" db="EMBL/GenBank/DDBJ databases">
        <authorList>
            <person name="Hitch T.C.A."/>
            <person name="Wylensek D."/>
            <person name="Clavel T."/>
        </authorList>
    </citation>
    <scope>NUCLEOTIDE SEQUENCE [LARGE SCALE GENOMIC DNA]</scope>
    <source>
        <strain evidence="3 4">BL-383-APC-2I</strain>
    </source>
</reference>
<feature type="compositionally biased region" description="Gly residues" evidence="1">
    <location>
        <begin position="54"/>
        <end position="71"/>
    </location>
</feature>
<dbReference type="RefSeq" id="WP_168937481.1">
    <property type="nucleotide sequence ID" value="NZ_JABAGA010000002.1"/>
</dbReference>
<feature type="region of interest" description="Disordered" evidence="1">
    <location>
        <begin position="29"/>
        <end position="82"/>
    </location>
</feature>
<gene>
    <name evidence="3" type="ORF">HF852_04055</name>
</gene>
<sequence length="494" mass="50565">MRSSTRFRRRAAATFLAGTILIGGATAPASAAPNVPQLPAVPGLPGLPSADAGDGTGTGAGGDGGAEGGDASGSLGALGSSDDSPAIDEAFYDTSTVTAGAPGSILRTAAAATAPMPPDLDYPLPSSVTKVLYSTTDMHGNPIPVSGYMVEPSVPWTGAGERPTVVIGRGTVGQGDQCAPSRNWPLENQADPFTSGRLVNLEGLYDWVFAGAGVRVFVTDYVGMGTPGMHTYMNRAEQAHAMLDGARAARNLSGGNGKVAFYGHSQGGGASAAAVEEAANYAPDLQVAAAYASAPPADLDAVQRNIDGSDLVGAIGFTINGLAARYPQLAPIMDANMSERGKATLEDLSTMCTDQITSTYGHQRTSEWTKDGRSLDAMLRDLPEGEAAMNDQFIGHGVPAAPTMIVSGRHDLNVEFQQAKDLAANWCANGGQVFYRDDVLPKIDSYNHFAQAVSGAPFGVGFILAMFNDAPVVGACTVSPIPGGSGEIPIPGSS</sequence>
<protein>
    <submittedName>
        <fullName evidence="3">Alpha/beta fold hydrolase</fullName>
    </submittedName>
</protein>
<evidence type="ECO:0000256" key="1">
    <source>
        <dbReference type="SAM" id="MobiDB-lite"/>
    </source>
</evidence>
<dbReference type="PANTHER" id="PTHR34853:SF1">
    <property type="entry name" value="LIPASE 5"/>
    <property type="match status" value="1"/>
</dbReference>
<proteinExistence type="predicted"/>
<dbReference type="InterPro" id="IPR005152">
    <property type="entry name" value="Lipase_secreted"/>
</dbReference>
<comment type="caution">
    <text evidence="3">The sequence shown here is derived from an EMBL/GenBank/DDBJ whole genome shotgun (WGS) entry which is preliminary data.</text>
</comment>
<dbReference type="EMBL" id="JABAGA010000002">
    <property type="protein sequence ID" value="NMF08788.1"/>
    <property type="molecule type" value="Genomic_DNA"/>
</dbReference>
<dbReference type="Proteomes" id="UP000589552">
    <property type="component" value="Unassembled WGS sequence"/>
</dbReference>
<dbReference type="GO" id="GO:0016042">
    <property type="term" value="P:lipid catabolic process"/>
    <property type="evidence" value="ECO:0007669"/>
    <property type="project" value="InterPro"/>
</dbReference>
<feature type="signal peptide" evidence="2">
    <location>
        <begin position="1"/>
        <end position="31"/>
    </location>
</feature>
<accession>A0A7X9SVW2</accession>
<dbReference type="GO" id="GO:0004806">
    <property type="term" value="F:triacylglycerol lipase activity"/>
    <property type="evidence" value="ECO:0007669"/>
    <property type="project" value="InterPro"/>
</dbReference>
<feature type="chain" id="PRO_5030652364" evidence="2">
    <location>
        <begin position="32"/>
        <end position="494"/>
    </location>
</feature>
<dbReference type="Gene3D" id="1.10.260.130">
    <property type="match status" value="1"/>
</dbReference>